<dbReference type="FunFam" id="2.40.160.50:FF:000002">
    <property type="entry name" value="sorting and assembly machinery component 50 homolog"/>
    <property type="match status" value="1"/>
</dbReference>
<dbReference type="GO" id="GO:0045040">
    <property type="term" value="P:protein insertion into mitochondrial outer membrane"/>
    <property type="evidence" value="ECO:0007669"/>
    <property type="project" value="TreeGrafter"/>
</dbReference>
<dbReference type="PANTHER" id="PTHR12815:SF18">
    <property type="entry name" value="SORTING AND ASSEMBLY MACHINERY COMPONENT 50 HOMOLOG"/>
    <property type="match status" value="1"/>
</dbReference>
<evidence type="ECO:0000256" key="7">
    <source>
        <dbReference type="ARBA" id="ARBA00023136"/>
    </source>
</evidence>
<evidence type="ECO:0000256" key="5">
    <source>
        <dbReference type="ARBA" id="ARBA00022787"/>
    </source>
</evidence>
<evidence type="ECO:0000313" key="10">
    <source>
        <dbReference type="Proteomes" id="UP000076858"/>
    </source>
</evidence>
<keyword evidence="10" id="KW-1185">Reference proteome</keyword>
<accession>A0A162CG23</accession>
<keyword evidence="4" id="KW-0812">Transmembrane</keyword>
<keyword evidence="3" id="KW-1134">Transmembrane beta strand</keyword>
<evidence type="ECO:0000256" key="3">
    <source>
        <dbReference type="ARBA" id="ARBA00022452"/>
    </source>
</evidence>
<keyword evidence="5" id="KW-1000">Mitochondrion outer membrane</keyword>
<dbReference type="OrthoDB" id="1724197at2759"/>
<protein>
    <submittedName>
        <fullName evidence="9">SAM50-like protein</fullName>
    </submittedName>
</protein>
<dbReference type="InterPro" id="IPR039910">
    <property type="entry name" value="D15-like"/>
</dbReference>
<evidence type="ECO:0000313" key="9">
    <source>
        <dbReference type="EMBL" id="KZS15432.1"/>
    </source>
</evidence>
<comment type="subcellular location">
    <subcellularLocation>
        <location evidence="1">Mitochondrion outer membrane</location>
        <topology evidence="1">Multi-pass membrane protein</topology>
    </subcellularLocation>
</comment>
<dbReference type="AlphaFoldDB" id="A0A162CG23"/>
<dbReference type="PANTHER" id="PTHR12815">
    <property type="entry name" value="SORTING AND ASSEMBLY MACHINERY SAMM50 PROTEIN FAMILY MEMBER"/>
    <property type="match status" value="1"/>
</dbReference>
<dbReference type="GO" id="GO:0005741">
    <property type="term" value="C:mitochondrial outer membrane"/>
    <property type="evidence" value="ECO:0007669"/>
    <property type="project" value="UniProtKB-SubCell"/>
</dbReference>
<feature type="domain" description="Bacterial surface antigen (D15)" evidence="8">
    <location>
        <begin position="133"/>
        <end position="452"/>
    </location>
</feature>
<reference evidence="9 10" key="1">
    <citation type="submission" date="2016-03" db="EMBL/GenBank/DDBJ databases">
        <title>EvidentialGene: Evidence-directed Construction of Genes on Genomes.</title>
        <authorList>
            <person name="Gilbert D.G."/>
            <person name="Choi J.-H."/>
            <person name="Mockaitis K."/>
            <person name="Colbourne J."/>
            <person name="Pfrender M."/>
        </authorList>
    </citation>
    <scope>NUCLEOTIDE SEQUENCE [LARGE SCALE GENOMIC DNA]</scope>
    <source>
        <strain evidence="9 10">Xinb3</strain>
        <tissue evidence="9">Complete organism</tissue>
    </source>
</reference>
<evidence type="ECO:0000259" key="8">
    <source>
        <dbReference type="Pfam" id="PF01103"/>
    </source>
</evidence>
<dbReference type="Pfam" id="PF01103">
    <property type="entry name" value="Omp85"/>
    <property type="match status" value="1"/>
</dbReference>
<gene>
    <name evidence="9" type="ORF">APZ42_019072</name>
</gene>
<dbReference type="GO" id="GO:0033108">
    <property type="term" value="P:mitochondrial respiratory chain complex assembly"/>
    <property type="evidence" value="ECO:0007669"/>
    <property type="project" value="TreeGrafter"/>
</dbReference>
<keyword evidence="6" id="KW-0496">Mitochondrion</keyword>
<evidence type="ECO:0000256" key="4">
    <source>
        <dbReference type="ARBA" id="ARBA00022692"/>
    </source>
</evidence>
<dbReference type="Proteomes" id="UP000076858">
    <property type="component" value="Unassembled WGS sequence"/>
</dbReference>
<dbReference type="EMBL" id="LRGB01000872">
    <property type="protein sequence ID" value="KZS15432.1"/>
    <property type="molecule type" value="Genomic_DNA"/>
</dbReference>
<name>A0A162CG23_9CRUS</name>
<dbReference type="InterPro" id="IPR000184">
    <property type="entry name" value="Bac_surfAg_D15"/>
</dbReference>
<comment type="caution">
    <text evidence="9">The sequence shown here is derived from an EMBL/GenBank/DDBJ whole genome shotgun (WGS) entry which is preliminary data.</text>
</comment>
<evidence type="ECO:0000256" key="6">
    <source>
        <dbReference type="ARBA" id="ARBA00023128"/>
    </source>
</evidence>
<comment type="similarity">
    <text evidence="2">Belongs to the SAM50/omp85 family.</text>
</comment>
<dbReference type="STRING" id="35525.A0A162CG23"/>
<organism evidence="9 10">
    <name type="scientific">Daphnia magna</name>
    <dbReference type="NCBI Taxonomy" id="35525"/>
    <lineage>
        <taxon>Eukaryota</taxon>
        <taxon>Metazoa</taxon>
        <taxon>Ecdysozoa</taxon>
        <taxon>Arthropoda</taxon>
        <taxon>Crustacea</taxon>
        <taxon>Branchiopoda</taxon>
        <taxon>Diplostraca</taxon>
        <taxon>Cladocera</taxon>
        <taxon>Anomopoda</taxon>
        <taxon>Daphniidae</taxon>
        <taxon>Daphnia</taxon>
    </lineage>
</organism>
<dbReference type="Gene3D" id="2.40.160.50">
    <property type="entry name" value="membrane protein fhac: a member of the omp85/tpsb transporter family"/>
    <property type="match status" value="1"/>
</dbReference>
<keyword evidence="7" id="KW-0472">Membrane</keyword>
<evidence type="ECO:0000256" key="2">
    <source>
        <dbReference type="ARBA" id="ARBA00010913"/>
    </source>
</evidence>
<proteinExistence type="inferred from homology"/>
<sequence length="453" mass="50419">MQTAERNSPETTAETADVPLQLSNIKALVEKIYVEGLGRTKDDLVIKTIKELFEAKDFQQVVLKSQEVRTKLEKLGCFKNVGVFIDTSKGQDATSSGLEITFTVKELKRVLGGINTLVGNNEGSLVIGSNLPNTFGRGEKLQVEYTYGTKQSKGFNGMFVKPLHNKANSILTSSFYQQNSEWPSSGYHLCEQGISLDASFDSVPLLRHSVQWEGVWRELSCQSRTTTFPVREQAGHSLKSALRHVIHYDNRDSAVFSNRGTLFRMVQELAGLGGDVGFVKHELTYQLNVPITNDVVLQGSFQGGFMKRLNDEKMIYICDRFFLGGPHTVRGFEQRGIGPQSDNQALGAQTYWAAGLHLFTPLPFKPGHGGLGDILRTHFFVNAGNIDNFNFGDNIKESARILTDRYRLSYGMGLMLRLGTVARIELNYCVPLKCQRGDRTHHGVQVAVGVQFL</sequence>
<evidence type="ECO:0000256" key="1">
    <source>
        <dbReference type="ARBA" id="ARBA00004374"/>
    </source>
</evidence>